<comment type="caution">
    <text evidence="2">The sequence shown here is derived from an EMBL/GenBank/DDBJ whole genome shotgun (WGS) entry which is preliminary data.</text>
</comment>
<evidence type="ECO:0000256" key="1">
    <source>
        <dbReference type="SAM" id="MobiDB-lite"/>
    </source>
</evidence>
<dbReference type="EMBL" id="CAJNIZ010019025">
    <property type="protein sequence ID" value="CAE7419996.1"/>
    <property type="molecule type" value="Genomic_DNA"/>
</dbReference>
<feature type="region of interest" description="Disordered" evidence="1">
    <location>
        <begin position="1"/>
        <end position="135"/>
    </location>
</feature>
<keyword evidence="3" id="KW-1185">Reference proteome</keyword>
<protein>
    <submittedName>
        <fullName evidence="2">Uncharacterized protein</fullName>
    </submittedName>
</protein>
<evidence type="ECO:0000313" key="2">
    <source>
        <dbReference type="EMBL" id="CAE7419996.1"/>
    </source>
</evidence>
<reference evidence="2" key="1">
    <citation type="submission" date="2021-02" db="EMBL/GenBank/DDBJ databases">
        <authorList>
            <person name="Dougan E. K."/>
            <person name="Rhodes N."/>
            <person name="Thang M."/>
            <person name="Chan C."/>
        </authorList>
    </citation>
    <scope>NUCLEOTIDE SEQUENCE</scope>
</reference>
<accession>A0A812R416</accession>
<evidence type="ECO:0000313" key="3">
    <source>
        <dbReference type="Proteomes" id="UP000649617"/>
    </source>
</evidence>
<feature type="non-terminal residue" evidence="2">
    <location>
        <position position="150"/>
    </location>
</feature>
<sequence>MAPKDAVLETEAANAEDATAEGPPPVEVGRAEERSEEVAGSDTAFSEDLTSKDNVLAAEDSTPPVPADADVPLSEDPGLSAFTASEPTLEAPDQAEAKQEDEDGPVPQVPSTEEPDVATVPNMEMDSHMQQEPDADVLTAAVEDGTAEIE</sequence>
<feature type="compositionally biased region" description="Low complexity" evidence="1">
    <location>
        <begin position="9"/>
        <end position="21"/>
    </location>
</feature>
<proteinExistence type="predicted"/>
<dbReference type="AlphaFoldDB" id="A0A812R416"/>
<dbReference type="Proteomes" id="UP000649617">
    <property type="component" value="Unassembled WGS sequence"/>
</dbReference>
<organism evidence="2 3">
    <name type="scientific">Symbiodinium pilosum</name>
    <name type="common">Dinoflagellate</name>
    <dbReference type="NCBI Taxonomy" id="2952"/>
    <lineage>
        <taxon>Eukaryota</taxon>
        <taxon>Sar</taxon>
        <taxon>Alveolata</taxon>
        <taxon>Dinophyceae</taxon>
        <taxon>Suessiales</taxon>
        <taxon>Symbiodiniaceae</taxon>
        <taxon>Symbiodinium</taxon>
    </lineage>
</organism>
<name>A0A812R416_SYMPI</name>
<gene>
    <name evidence="2" type="ORF">SPIL2461_LOCUS10332</name>
</gene>